<proteinExistence type="predicted"/>
<dbReference type="AlphaFoldDB" id="A0A0A9D1U1"/>
<dbReference type="EMBL" id="GBRH01217257">
    <property type="protein sequence ID" value="JAD80638.1"/>
    <property type="molecule type" value="Transcribed_RNA"/>
</dbReference>
<name>A0A0A9D1U1_ARUDO</name>
<organism evidence="1">
    <name type="scientific">Arundo donax</name>
    <name type="common">Giant reed</name>
    <name type="synonym">Donax arundinaceus</name>
    <dbReference type="NCBI Taxonomy" id="35708"/>
    <lineage>
        <taxon>Eukaryota</taxon>
        <taxon>Viridiplantae</taxon>
        <taxon>Streptophyta</taxon>
        <taxon>Embryophyta</taxon>
        <taxon>Tracheophyta</taxon>
        <taxon>Spermatophyta</taxon>
        <taxon>Magnoliopsida</taxon>
        <taxon>Liliopsida</taxon>
        <taxon>Poales</taxon>
        <taxon>Poaceae</taxon>
        <taxon>PACMAD clade</taxon>
        <taxon>Arundinoideae</taxon>
        <taxon>Arundineae</taxon>
        <taxon>Arundo</taxon>
    </lineage>
</organism>
<reference evidence="1" key="1">
    <citation type="submission" date="2014-09" db="EMBL/GenBank/DDBJ databases">
        <authorList>
            <person name="Magalhaes I.L.F."/>
            <person name="Oliveira U."/>
            <person name="Santos F.R."/>
            <person name="Vidigal T.H.D.A."/>
            <person name="Brescovit A.D."/>
            <person name="Santos A.J."/>
        </authorList>
    </citation>
    <scope>NUCLEOTIDE SEQUENCE</scope>
    <source>
        <tissue evidence="1">Shoot tissue taken approximately 20 cm above the soil surface</tissue>
    </source>
</reference>
<sequence length="52" mass="5865">MLLNKQSKSQNTQIVFSTNSNIRSTSNLVISFSWGIQSFLLKGLLCRFGLNE</sequence>
<evidence type="ECO:0000313" key="1">
    <source>
        <dbReference type="EMBL" id="JAD80638.1"/>
    </source>
</evidence>
<accession>A0A0A9D1U1</accession>
<reference evidence="1" key="2">
    <citation type="journal article" date="2015" name="Data Brief">
        <title>Shoot transcriptome of the giant reed, Arundo donax.</title>
        <authorList>
            <person name="Barrero R.A."/>
            <person name="Guerrero F.D."/>
            <person name="Moolhuijzen P."/>
            <person name="Goolsby J.A."/>
            <person name="Tidwell J."/>
            <person name="Bellgard S.E."/>
            <person name="Bellgard M.I."/>
        </authorList>
    </citation>
    <scope>NUCLEOTIDE SEQUENCE</scope>
    <source>
        <tissue evidence="1">Shoot tissue taken approximately 20 cm above the soil surface</tissue>
    </source>
</reference>
<protein>
    <submittedName>
        <fullName evidence="1">Uncharacterized protein</fullName>
    </submittedName>
</protein>